<comment type="caution">
    <text evidence="2">The sequence shown here is derived from an EMBL/GenBank/DDBJ whole genome shotgun (WGS) entry which is preliminary data.</text>
</comment>
<sequence>MEQVWCKISQPWTLSTHSSDRAAPTMASTDEDGNEIEHNPPVLARFLDNGKHLGSEIARRNKPTSGRLRCDRKPEENLPHQNR</sequence>
<evidence type="ECO:0000313" key="2">
    <source>
        <dbReference type="EMBL" id="OAY81614.1"/>
    </source>
</evidence>
<organism evidence="2 3">
    <name type="scientific">Ananas comosus</name>
    <name type="common">Pineapple</name>
    <name type="synonym">Ananas ananas</name>
    <dbReference type="NCBI Taxonomy" id="4615"/>
    <lineage>
        <taxon>Eukaryota</taxon>
        <taxon>Viridiplantae</taxon>
        <taxon>Streptophyta</taxon>
        <taxon>Embryophyta</taxon>
        <taxon>Tracheophyta</taxon>
        <taxon>Spermatophyta</taxon>
        <taxon>Magnoliopsida</taxon>
        <taxon>Liliopsida</taxon>
        <taxon>Poales</taxon>
        <taxon>Bromeliaceae</taxon>
        <taxon>Bromelioideae</taxon>
        <taxon>Ananas</taxon>
    </lineage>
</organism>
<dbReference type="Proteomes" id="UP000092600">
    <property type="component" value="Unassembled WGS sequence"/>
</dbReference>
<gene>
    <name evidence="2" type="ORF">ACMD2_26319</name>
</gene>
<protein>
    <submittedName>
        <fullName evidence="2">Uncharacterized protein</fullName>
    </submittedName>
</protein>
<reference evidence="2 3" key="1">
    <citation type="journal article" date="2016" name="DNA Res.">
        <title>The draft genome of MD-2 pineapple using hybrid error correction of long reads.</title>
        <authorList>
            <person name="Redwan R.M."/>
            <person name="Saidin A."/>
            <person name="Kumar S.V."/>
        </authorList>
    </citation>
    <scope>NUCLEOTIDE SEQUENCE [LARGE SCALE GENOMIC DNA]</scope>
    <source>
        <strain evidence="3">cv. MD2</strain>
        <tissue evidence="2">Leaf</tissue>
    </source>
</reference>
<evidence type="ECO:0000256" key="1">
    <source>
        <dbReference type="SAM" id="MobiDB-lite"/>
    </source>
</evidence>
<feature type="compositionally biased region" description="Basic and acidic residues" evidence="1">
    <location>
        <begin position="68"/>
        <end position="83"/>
    </location>
</feature>
<dbReference type="AlphaFoldDB" id="A0A199VX75"/>
<dbReference type="EMBL" id="LSRQ01000638">
    <property type="protein sequence ID" value="OAY81614.1"/>
    <property type="molecule type" value="Genomic_DNA"/>
</dbReference>
<proteinExistence type="predicted"/>
<feature type="region of interest" description="Disordered" evidence="1">
    <location>
        <begin position="13"/>
        <end position="38"/>
    </location>
</feature>
<evidence type="ECO:0000313" key="3">
    <source>
        <dbReference type="Proteomes" id="UP000092600"/>
    </source>
</evidence>
<feature type="region of interest" description="Disordered" evidence="1">
    <location>
        <begin position="54"/>
        <end position="83"/>
    </location>
</feature>
<accession>A0A199VX75</accession>
<name>A0A199VX75_ANACO</name>